<protein>
    <submittedName>
        <fullName evidence="1">Uncharacterized protein</fullName>
    </submittedName>
</protein>
<name>E2C7X6_HARSA</name>
<dbReference type="EMBL" id="GL453503">
    <property type="protein sequence ID" value="EFN75946.1"/>
    <property type="molecule type" value="Genomic_DNA"/>
</dbReference>
<proteinExistence type="predicted"/>
<feature type="non-terminal residue" evidence="1">
    <location>
        <position position="58"/>
    </location>
</feature>
<keyword evidence="2" id="KW-1185">Reference proteome</keyword>
<dbReference type="InParanoid" id="E2C7X6"/>
<reference evidence="1 2" key="1">
    <citation type="journal article" date="2010" name="Science">
        <title>Genomic comparison of the ants Camponotus floridanus and Harpegnathos saltator.</title>
        <authorList>
            <person name="Bonasio R."/>
            <person name="Zhang G."/>
            <person name="Ye C."/>
            <person name="Mutti N.S."/>
            <person name="Fang X."/>
            <person name="Qin N."/>
            <person name="Donahue G."/>
            <person name="Yang P."/>
            <person name="Li Q."/>
            <person name="Li C."/>
            <person name="Zhang P."/>
            <person name="Huang Z."/>
            <person name="Berger S.L."/>
            <person name="Reinberg D."/>
            <person name="Wang J."/>
            <person name="Liebig J."/>
        </authorList>
    </citation>
    <scope>NUCLEOTIDE SEQUENCE [LARGE SCALE GENOMIC DNA]</scope>
    <source>
        <strain evidence="1 2">R22 G/1</strain>
    </source>
</reference>
<dbReference type="Proteomes" id="UP000008237">
    <property type="component" value="Unassembled WGS sequence"/>
</dbReference>
<sequence length="58" mass="6772">GFLKDKVYRKKSTASGDMRARNTDVYQDITRTALEEIEPSFRVKVDQYIDGQGHPFEY</sequence>
<organism evidence="2">
    <name type="scientific">Harpegnathos saltator</name>
    <name type="common">Jerdon's jumping ant</name>
    <dbReference type="NCBI Taxonomy" id="610380"/>
    <lineage>
        <taxon>Eukaryota</taxon>
        <taxon>Metazoa</taxon>
        <taxon>Ecdysozoa</taxon>
        <taxon>Arthropoda</taxon>
        <taxon>Hexapoda</taxon>
        <taxon>Insecta</taxon>
        <taxon>Pterygota</taxon>
        <taxon>Neoptera</taxon>
        <taxon>Endopterygota</taxon>
        <taxon>Hymenoptera</taxon>
        <taxon>Apocrita</taxon>
        <taxon>Aculeata</taxon>
        <taxon>Formicoidea</taxon>
        <taxon>Formicidae</taxon>
        <taxon>Ponerinae</taxon>
        <taxon>Ponerini</taxon>
        <taxon>Harpegnathos</taxon>
    </lineage>
</organism>
<evidence type="ECO:0000313" key="2">
    <source>
        <dbReference type="Proteomes" id="UP000008237"/>
    </source>
</evidence>
<gene>
    <name evidence="1" type="ORF">EAI_14065</name>
</gene>
<evidence type="ECO:0000313" key="1">
    <source>
        <dbReference type="EMBL" id="EFN75946.1"/>
    </source>
</evidence>
<feature type="non-terminal residue" evidence="1">
    <location>
        <position position="1"/>
    </location>
</feature>
<dbReference type="AlphaFoldDB" id="E2C7X6"/>
<accession>E2C7X6</accession>